<keyword evidence="1" id="KW-0472">Membrane</keyword>
<gene>
    <name evidence="3" type="ORF">SAMN05216175_10269</name>
</gene>
<dbReference type="Pfam" id="PF04892">
    <property type="entry name" value="VanZ"/>
    <property type="match status" value="1"/>
</dbReference>
<dbReference type="Proteomes" id="UP000198623">
    <property type="component" value="Unassembled WGS sequence"/>
</dbReference>
<dbReference type="NCBIfam" id="NF037970">
    <property type="entry name" value="vanZ_1"/>
    <property type="match status" value="1"/>
</dbReference>
<dbReference type="EMBL" id="FOOU01000002">
    <property type="protein sequence ID" value="SFF94532.1"/>
    <property type="molecule type" value="Genomic_DNA"/>
</dbReference>
<name>A0A1I2MST3_9GAMM</name>
<accession>A0A1I2MST3</accession>
<dbReference type="AlphaFoldDB" id="A0A1I2MST3"/>
<evidence type="ECO:0000313" key="3">
    <source>
        <dbReference type="EMBL" id="SFF94532.1"/>
    </source>
</evidence>
<dbReference type="RefSeq" id="WP_090724409.1">
    <property type="nucleotide sequence ID" value="NZ_FOOU01000002.1"/>
</dbReference>
<proteinExistence type="predicted"/>
<keyword evidence="1" id="KW-1133">Transmembrane helix</keyword>
<evidence type="ECO:0000259" key="2">
    <source>
        <dbReference type="Pfam" id="PF04892"/>
    </source>
</evidence>
<evidence type="ECO:0000313" key="4">
    <source>
        <dbReference type="Proteomes" id="UP000198623"/>
    </source>
</evidence>
<dbReference type="OrthoDB" id="8564037at2"/>
<sequence>MSRLTAPFIYMGLIFLLSSVPGNNINPETFLERSLIWISPGFQNLLHIPLFFGLALTWIYALEKHIKSNYLTLLTAFALSMLYGIFDEFHQIQVPGRYGSISDLLLDALGAVLIFLTPLIKKIIYNKGSIIE</sequence>
<feature type="transmembrane region" description="Helical" evidence="1">
    <location>
        <begin position="69"/>
        <end position="86"/>
    </location>
</feature>
<reference evidence="4" key="1">
    <citation type="submission" date="2016-10" db="EMBL/GenBank/DDBJ databases">
        <authorList>
            <person name="Varghese N."/>
            <person name="Submissions S."/>
        </authorList>
    </citation>
    <scope>NUCLEOTIDE SEQUENCE [LARGE SCALE GENOMIC DNA]</scope>
    <source>
        <strain evidence="4">CGMCC 1.10971</strain>
    </source>
</reference>
<keyword evidence="4" id="KW-1185">Reference proteome</keyword>
<protein>
    <submittedName>
        <fullName evidence="3">VanZ like family protein</fullName>
    </submittedName>
</protein>
<feature type="domain" description="VanZ-like" evidence="2">
    <location>
        <begin position="11"/>
        <end position="117"/>
    </location>
</feature>
<evidence type="ECO:0000256" key="1">
    <source>
        <dbReference type="SAM" id="Phobius"/>
    </source>
</evidence>
<dbReference type="STRING" id="1045558.SAMN05216175_10269"/>
<feature type="transmembrane region" description="Helical" evidence="1">
    <location>
        <begin position="98"/>
        <end position="120"/>
    </location>
</feature>
<dbReference type="InterPro" id="IPR006976">
    <property type="entry name" value="VanZ-like"/>
</dbReference>
<keyword evidence="1" id="KW-0812">Transmembrane</keyword>
<organism evidence="3 4">
    <name type="scientific">Neptunomonas qingdaonensis</name>
    <dbReference type="NCBI Taxonomy" id="1045558"/>
    <lineage>
        <taxon>Bacteria</taxon>
        <taxon>Pseudomonadati</taxon>
        <taxon>Pseudomonadota</taxon>
        <taxon>Gammaproteobacteria</taxon>
        <taxon>Oceanospirillales</taxon>
        <taxon>Oceanospirillaceae</taxon>
        <taxon>Neptunomonas</taxon>
    </lineage>
</organism>
<feature type="transmembrane region" description="Helical" evidence="1">
    <location>
        <begin position="46"/>
        <end position="62"/>
    </location>
</feature>